<dbReference type="SUPFAM" id="SSF53448">
    <property type="entry name" value="Nucleotide-diphospho-sugar transferases"/>
    <property type="match status" value="1"/>
</dbReference>
<gene>
    <name evidence="9" type="ORF">EYC87_14015</name>
</gene>
<dbReference type="InterPro" id="IPR001173">
    <property type="entry name" value="Glyco_trans_2-like"/>
</dbReference>
<protein>
    <submittedName>
        <fullName evidence="9">Glycosyltransferase</fullName>
    </submittedName>
</protein>
<keyword evidence="5 7" id="KW-1133">Transmembrane helix</keyword>
<keyword evidence="10" id="KW-1185">Reference proteome</keyword>
<name>A0ABT3SYL0_9GAMM</name>
<evidence type="ECO:0000256" key="4">
    <source>
        <dbReference type="ARBA" id="ARBA00022692"/>
    </source>
</evidence>
<dbReference type="InterPro" id="IPR050256">
    <property type="entry name" value="Glycosyltransferase_2"/>
</dbReference>
<dbReference type="InterPro" id="IPR029044">
    <property type="entry name" value="Nucleotide-diphossugar_trans"/>
</dbReference>
<feature type="domain" description="Glycosyltransferase 2-like" evidence="8">
    <location>
        <begin position="12"/>
        <end position="150"/>
    </location>
</feature>
<feature type="transmembrane region" description="Helical" evidence="7">
    <location>
        <begin position="239"/>
        <end position="265"/>
    </location>
</feature>
<dbReference type="RefSeq" id="WP_279253435.1">
    <property type="nucleotide sequence ID" value="NZ_SHNP01000005.1"/>
</dbReference>
<evidence type="ECO:0000313" key="10">
    <source>
        <dbReference type="Proteomes" id="UP001143307"/>
    </source>
</evidence>
<comment type="subcellular location">
    <subcellularLocation>
        <location evidence="1">Membrane</location>
        <topology evidence="1">Multi-pass membrane protein</topology>
    </subcellularLocation>
</comment>
<keyword evidence="3" id="KW-0808">Transferase</keyword>
<accession>A0ABT3SYL0</accession>
<proteinExistence type="predicted"/>
<evidence type="ECO:0000256" key="7">
    <source>
        <dbReference type="SAM" id="Phobius"/>
    </source>
</evidence>
<reference evidence="9" key="1">
    <citation type="submission" date="2019-02" db="EMBL/GenBank/DDBJ databases">
        <authorList>
            <person name="Li S.-H."/>
        </authorList>
    </citation>
    <scope>NUCLEOTIDE SEQUENCE</scope>
    <source>
        <strain evidence="9">IMCC8485</strain>
    </source>
</reference>
<dbReference type="PANTHER" id="PTHR48090:SF1">
    <property type="entry name" value="PROPHAGE BACTOPRENOL GLUCOSYL TRANSFERASE HOMOLOG"/>
    <property type="match status" value="1"/>
</dbReference>
<keyword evidence="4 7" id="KW-0812">Transmembrane</keyword>
<organism evidence="9 10">
    <name type="scientific">Candidatus Seongchinamella marina</name>
    <dbReference type="NCBI Taxonomy" id="2518990"/>
    <lineage>
        <taxon>Bacteria</taxon>
        <taxon>Pseudomonadati</taxon>
        <taxon>Pseudomonadota</taxon>
        <taxon>Gammaproteobacteria</taxon>
        <taxon>Cellvibrionales</taxon>
        <taxon>Halieaceae</taxon>
        <taxon>Seongchinamella</taxon>
    </lineage>
</organism>
<evidence type="ECO:0000256" key="3">
    <source>
        <dbReference type="ARBA" id="ARBA00022679"/>
    </source>
</evidence>
<evidence type="ECO:0000256" key="5">
    <source>
        <dbReference type="ARBA" id="ARBA00022989"/>
    </source>
</evidence>
<evidence type="ECO:0000313" key="9">
    <source>
        <dbReference type="EMBL" id="MCX2974705.1"/>
    </source>
</evidence>
<keyword evidence="6 7" id="KW-0472">Membrane</keyword>
<evidence type="ECO:0000256" key="1">
    <source>
        <dbReference type="ARBA" id="ARBA00004141"/>
    </source>
</evidence>
<feature type="transmembrane region" description="Helical" evidence="7">
    <location>
        <begin position="277"/>
        <end position="297"/>
    </location>
</feature>
<dbReference type="EMBL" id="SHNP01000005">
    <property type="protein sequence ID" value="MCX2974705.1"/>
    <property type="molecule type" value="Genomic_DNA"/>
</dbReference>
<keyword evidence="2" id="KW-0328">Glycosyltransferase</keyword>
<evidence type="ECO:0000259" key="8">
    <source>
        <dbReference type="Pfam" id="PF00535"/>
    </source>
</evidence>
<evidence type="ECO:0000256" key="2">
    <source>
        <dbReference type="ARBA" id="ARBA00022676"/>
    </source>
</evidence>
<dbReference type="Proteomes" id="UP001143307">
    <property type="component" value="Unassembled WGS sequence"/>
</dbReference>
<dbReference type="Gene3D" id="3.90.550.10">
    <property type="entry name" value="Spore Coat Polysaccharide Biosynthesis Protein SpsA, Chain A"/>
    <property type="match status" value="1"/>
</dbReference>
<dbReference type="CDD" id="cd04187">
    <property type="entry name" value="DPM1_like_bac"/>
    <property type="match status" value="1"/>
</dbReference>
<dbReference type="PANTHER" id="PTHR48090">
    <property type="entry name" value="UNDECAPRENYL-PHOSPHATE 4-DEOXY-4-FORMAMIDO-L-ARABINOSE TRANSFERASE-RELATED"/>
    <property type="match status" value="1"/>
</dbReference>
<evidence type="ECO:0000256" key="6">
    <source>
        <dbReference type="ARBA" id="ARBA00023136"/>
    </source>
</evidence>
<sequence>MNTVTNPVIALVLPCYNEEQILPLTARKLASELQRLVDSGLVSAQSKIVFVDDGSCDSTWSLIEQLSAGDSVFAGIKLARNYGHQYALYAGLMETEADALISLDADLQDDVAVIEKMVTSFRAGSEIVYGVRNNRESDTRFKRYTAAAHYWLLSKMGIETVPDHADFRLMSRRAVNFLGEYREANLYLRGIVPLLGLRSDKVYFSRGVRLAGESKYPFRRMLSLSLQGLTSFSIVPLRIISVLGMIVFFIALGLGGWALAATLFGPGTVPGWASTVIPIYLLGGLQLLAIGVAGEYVGKTFIESKGRPLYQVEERLGVERAD</sequence>
<comment type="caution">
    <text evidence="9">The sequence shown here is derived from an EMBL/GenBank/DDBJ whole genome shotgun (WGS) entry which is preliminary data.</text>
</comment>
<dbReference type="Pfam" id="PF00535">
    <property type="entry name" value="Glycos_transf_2"/>
    <property type="match status" value="1"/>
</dbReference>